<dbReference type="Proteomes" id="UP000015455">
    <property type="component" value="Unassembled WGS sequence"/>
</dbReference>
<dbReference type="eggNOG" id="ENOG5032ZC9">
    <property type="taxonomic scope" value="Bacteria"/>
</dbReference>
<reference evidence="1 2" key="1">
    <citation type="submission" date="2013-06" db="EMBL/GenBank/DDBJ databases">
        <title>Draft genome sequence of Thauera terpenica.</title>
        <authorList>
            <person name="Liu B."/>
            <person name="Frostegard A.H."/>
            <person name="Shapleigh J.P."/>
        </authorList>
    </citation>
    <scope>NUCLEOTIDE SEQUENCE [LARGE SCALE GENOMIC DNA]</scope>
    <source>
        <strain evidence="1 2">58Eu</strain>
    </source>
</reference>
<dbReference type="OrthoDB" id="5959530at2"/>
<dbReference type="Pfam" id="PF11743">
    <property type="entry name" value="DUF3301"/>
    <property type="match status" value="1"/>
</dbReference>
<evidence type="ECO:0000313" key="2">
    <source>
        <dbReference type="Proteomes" id="UP000015455"/>
    </source>
</evidence>
<dbReference type="EMBL" id="ATJV01000013">
    <property type="protein sequence ID" value="EPZ16981.1"/>
    <property type="molecule type" value="Genomic_DNA"/>
</dbReference>
<keyword evidence="2" id="KW-1185">Reference proteome</keyword>
<proteinExistence type="predicted"/>
<dbReference type="RefSeq" id="WP_021247907.1">
    <property type="nucleotide sequence ID" value="NZ_ATJV01000013.1"/>
</dbReference>
<dbReference type="STRING" id="1348657.M622_09610"/>
<dbReference type="PATRIC" id="fig|1348657.5.peg.454"/>
<evidence type="ECO:0008006" key="3">
    <source>
        <dbReference type="Google" id="ProtNLM"/>
    </source>
</evidence>
<comment type="caution">
    <text evidence="1">The sequence shown here is derived from an EMBL/GenBank/DDBJ whole genome shotgun (WGS) entry which is preliminary data.</text>
</comment>
<gene>
    <name evidence="1" type="ORF">M622_09610</name>
</gene>
<dbReference type="InterPro" id="IPR021732">
    <property type="entry name" value="DUF3301"/>
</dbReference>
<dbReference type="AlphaFoldDB" id="S9ZQR9"/>
<evidence type="ECO:0000313" key="1">
    <source>
        <dbReference type="EMBL" id="EPZ16981.1"/>
    </source>
</evidence>
<protein>
    <recommendedName>
        <fullName evidence="3">DUF3301 domain-containing protein</fullName>
    </recommendedName>
</protein>
<accession>S9ZQR9</accession>
<name>S9ZQR9_9RHOO</name>
<sequence length="109" mass="12359">MSFLELMAVLLLGAMLWFWFDSLKARESGLAAARRACQREGLQFLDETVVGHGFKFARDDKGHLVLRRGFDFEYSLSGDDRYLGAVIIEGHDIVLVDTTQHRSRAVDLI</sequence>
<organism evidence="1 2">
    <name type="scientific">Thauera terpenica 58Eu</name>
    <dbReference type="NCBI Taxonomy" id="1348657"/>
    <lineage>
        <taxon>Bacteria</taxon>
        <taxon>Pseudomonadati</taxon>
        <taxon>Pseudomonadota</taxon>
        <taxon>Betaproteobacteria</taxon>
        <taxon>Rhodocyclales</taxon>
        <taxon>Zoogloeaceae</taxon>
        <taxon>Thauera</taxon>
    </lineage>
</organism>